<organism evidence="4 5">
    <name type="scientific">Saccharopolyspora dendranthemae</name>
    <dbReference type="NCBI Taxonomy" id="1181886"/>
    <lineage>
        <taxon>Bacteria</taxon>
        <taxon>Bacillati</taxon>
        <taxon>Actinomycetota</taxon>
        <taxon>Actinomycetes</taxon>
        <taxon>Pseudonocardiales</taxon>
        <taxon>Pseudonocardiaceae</taxon>
        <taxon>Saccharopolyspora</taxon>
    </lineage>
</organism>
<reference evidence="4 5" key="1">
    <citation type="submission" date="2019-06" db="EMBL/GenBank/DDBJ databases">
        <title>Sequencing the genomes of 1000 actinobacteria strains.</title>
        <authorList>
            <person name="Klenk H.-P."/>
        </authorList>
    </citation>
    <scope>NUCLEOTIDE SEQUENCE [LARGE SCALE GENOMIC DNA]</scope>
    <source>
        <strain evidence="4 5">DSM 46699</strain>
    </source>
</reference>
<dbReference type="InterPro" id="IPR051799">
    <property type="entry name" value="NADH_flavin_oxidoreductase"/>
</dbReference>
<keyword evidence="2" id="KW-0560">Oxidoreductase</keyword>
<evidence type="ECO:0000256" key="2">
    <source>
        <dbReference type="ARBA" id="ARBA00023002"/>
    </source>
</evidence>
<keyword evidence="1" id="KW-0285">Flavoprotein</keyword>
<dbReference type="OrthoDB" id="3169239at2"/>
<dbReference type="Proteomes" id="UP000316184">
    <property type="component" value="Unassembled WGS sequence"/>
</dbReference>
<dbReference type="Pfam" id="PF00724">
    <property type="entry name" value="Oxidored_FMN"/>
    <property type="match status" value="1"/>
</dbReference>
<proteinExistence type="predicted"/>
<dbReference type="EMBL" id="VIWX01000002">
    <property type="protein sequence ID" value="TWF95531.1"/>
    <property type="molecule type" value="Genomic_DNA"/>
</dbReference>
<dbReference type="InterPro" id="IPR001155">
    <property type="entry name" value="OxRdtase_FMN_N"/>
</dbReference>
<dbReference type="InterPro" id="IPR013785">
    <property type="entry name" value="Aldolase_TIM"/>
</dbReference>
<keyword evidence="5" id="KW-1185">Reference proteome</keyword>
<dbReference type="SUPFAM" id="SSF51395">
    <property type="entry name" value="FMN-linked oxidoreductases"/>
    <property type="match status" value="1"/>
</dbReference>
<dbReference type="PANTHER" id="PTHR43656">
    <property type="entry name" value="BINDING OXIDOREDUCTASE, PUTATIVE (AFU_ORTHOLOGUE AFUA_2G08260)-RELATED"/>
    <property type="match status" value="1"/>
</dbReference>
<feature type="domain" description="NADH:flavin oxidoreductase/NADH oxidase N-terminal" evidence="3">
    <location>
        <begin position="3"/>
        <end position="338"/>
    </location>
</feature>
<dbReference type="Gene3D" id="3.20.20.70">
    <property type="entry name" value="Aldolase class I"/>
    <property type="match status" value="1"/>
</dbReference>
<dbReference type="RefSeq" id="WP_145738519.1">
    <property type="nucleotide sequence ID" value="NZ_VIWX01000002.1"/>
</dbReference>
<dbReference type="GO" id="GO:0010181">
    <property type="term" value="F:FMN binding"/>
    <property type="evidence" value="ECO:0007669"/>
    <property type="project" value="InterPro"/>
</dbReference>
<dbReference type="CDD" id="cd04733">
    <property type="entry name" value="OYE_like_2_FMN"/>
    <property type="match status" value="1"/>
</dbReference>
<comment type="caution">
    <text evidence="4">The sequence shown here is derived from an EMBL/GenBank/DDBJ whole genome shotgun (WGS) entry which is preliminary data.</text>
</comment>
<dbReference type="PANTHER" id="PTHR43656:SF2">
    <property type="entry name" value="BINDING OXIDOREDUCTASE, PUTATIVE (AFU_ORTHOLOGUE AFUA_2G08260)-RELATED"/>
    <property type="match status" value="1"/>
</dbReference>
<evidence type="ECO:0000313" key="5">
    <source>
        <dbReference type="Proteomes" id="UP000316184"/>
    </source>
</evidence>
<protein>
    <submittedName>
        <fullName evidence="4">2,4-dienoyl-CoA reductase-like NADH-dependent reductase (Old Yellow Enzyme family)</fullName>
    </submittedName>
</protein>
<sequence length="411" mass="44420">MASLFAPLTLPSGEVLPNRLVKAAMEENMAVGGQLPGDRLLRLYHRWGQGGAGLLVTGNVMVHAQALTGPAGVVLDERSPIEPFQRWAAAARSGGAKVWMQINHPGRQIMANMPGVAWAPSAIRVDIGRNGRRLAQPVEMTSAQIAETVARFATTARRAEAAGFDGVEVHAAHGYLLSQFLSPLSNQRTDEWGGALEKRARFLLDCVRAIREQVRPGFAVAVKLNSADFQRGGFDADDARKVIELLAPLGVDLVELSGGSYESPAMTGQAADERSSAREAYFLTLAEELARTSPLPLMLTGGIVRRPVAEEVLAGGIDLVGMGTALAVDPDLPDKWRSESDSSVHVEPVGLKDKAMASAVGMARMRYQLRRLGRGRTTRPGINPVLAYLREAPLRHTALRRYRSWLNSEPT</sequence>
<dbReference type="GO" id="GO:0016491">
    <property type="term" value="F:oxidoreductase activity"/>
    <property type="evidence" value="ECO:0007669"/>
    <property type="project" value="UniProtKB-KW"/>
</dbReference>
<dbReference type="AlphaFoldDB" id="A0A561U855"/>
<name>A0A561U855_9PSEU</name>
<evidence type="ECO:0000313" key="4">
    <source>
        <dbReference type="EMBL" id="TWF95531.1"/>
    </source>
</evidence>
<evidence type="ECO:0000256" key="1">
    <source>
        <dbReference type="ARBA" id="ARBA00022630"/>
    </source>
</evidence>
<gene>
    <name evidence="4" type="ORF">FHU35_12528</name>
</gene>
<accession>A0A561U855</accession>
<evidence type="ECO:0000259" key="3">
    <source>
        <dbReference type="Pfam" id="PF00724"/>
    </source>
</evidence>